<dbReference type="GO" id="GO:0005634">
    <property type="term" value="C:nucleus"/>
    <property type="evidence" value="ECO:0007669"/>
    <property type="project" value="UniProtKB-SubCell"/>
</dbReference>
<keyword evidence="10" id="KW-1185">Reference proteome</keyword>
<dbReference type="GO" id="GO:0003677">
    <property type="term" value="F:DNA binding"/>
    <property type="evidence" value="ECO:0007669"/>
    <property type="project" value="UniProtKB-KW"/>
</dbReference>
<dbReference type="FunFam" id="3.40.470.10:FF:000005">
    <property type="entry name" value="Single-strand selective monofunctional uracil DNA glycosylase"/>
    <property type="match status" value="1"/>
</dbReference>
<dbReference type="GO" id="GO:0017065">
    <property type="term" value="F:single-strand selective uracil DNA N-glycosylase activity"/>
    <property type="evidence" value="ECO:0007669"/>
    <property type="project" value="InterPro"/>
</dbReference>
<dbReference type="InterPro" id="IPR038765">
    <property type="entry name" value="Papain-like_cys_pep_sf"/>
</dbReference>
<evidence type="ECO:0000313" key="9">
    <source>
        <dbReference type="EMBL" id="CAJ1070174.1"/>
    </source>
</evidence>
<evidence type="ECO:0000259" key="8">
    <source>
        <dbReference type="Pfam" id="PF00443"/>
    </source>
</evidence>
<dbReference type="Pfam" id="PF00443">
    <property type="entry name" value="UCH"/>
    <property type="match status" value="1"/>
</dbReference>
<dbReference type="InterPro" id="IPR001394">
    <property type="entry name" value="Peptidase_C19_UCH"/>
</dbReference>
<keyword evidence="5" id="KW-0238">DNA-binding</keyword>
<evidence type="ECO:0000256" key="3">
    <source>
        <dbReference type="ARBA" id="ARBA00022763"/>
    </source>
</evidence>
<protein>
    <submittedName>
        <fullName evidence="9">Single-strand selective monofunctional uracil DNA glycosylase</fullName>
    </submittedName>
</protein>
<organism evidence="9 10">
    <name type="scientific">Xyrichtys novacula</name>
    <name type="common">Pearly razorfish</name>
    <name type="synonym">Hemipteronotus novacula</name>
    <dbReference type="NCBI Taxonomy" id="13765"/>
    <lineage>
        <taxon>Eukaryota</taxon>
        <taxon>Metazoa</taxon>
        <taxon>Chordata</taxon>
        <taxon>Craniata</taxon>
        <taxon>Vertebrata</taxon>
        <taxon>Euteleostomi</taxon>
        <taxon>Actinopterygii</taxon>
        <taxon>Neopterygii</taxon>
        <taxon>Teleostei</taxon>
        <taxon>Neoteleostei</taxon>
        <taxon>Acanthomorphata</taxon>
        <taxon>Eupercaria</taxon>
        <taxon>Labriformes</taxon>
        <taxon>Labridae</taxon>
        <taxon>Xyrichtys</taxon>
    </lineage>
</organism>
<feature type="domain" description="Peptidase C19 ubiquitin carboxyl-terminal hydrolase" evidence="8">
    <location>
        <begin position="43"/>
        <end position="191"/>
    </location>
</feature>
<dbReference type="EMBL" id="OY660876">
    <property type="protein sequence ID" value="CAJ1070174.1"/>
    <property type="molecule type" value="Genomic_DNA"/>
</dbReference>
<dbReference type="GO" id="GO:0016579">
    <property type="term" value="P:protein deubiquitination"/>
    <property type="evidence" value="ECO:0007669"/>
    <property type="project" value="InterPro"/>
</dbReference>
<evidence type="ECO:0000256" key="2">
    <source>
        <dbReference type="ARBA" id="ARBA00007889"/>
    </source>
</evidence>
<dbReference type="PANTHER" id="PTHR13235:SF2">
    <property type="entry name" value="SINGLE-STRAND SELECTIVE MONOFUNCTIONAL URACIL DNA GLYCOSYLASE"/>
    <property type="match status" value="1"/>
</dbReference>
<keyword evidence="4" id="KW-0378">Hydrolase</keyword>
<dbReference type="GO" id="GO:0004843">
    <property type="term" value="F:cysteine-type deubiquitinase activity"/>
    <property type="evidence" value="ECO:0007669"/>
    <property type="project" value="InterPro"/>
</dbReference>
<evidence type="ECO:0000256" key="1">
    <source>
        <dbReference type="ARBA" id="ARBA00004123"/>
    </source>
</evidence>
<evidence type="ECO:0000256" key="4">
    <source>
        <dbReference type="ARBA" id="ARBA00022801"/>
    </source>
</evidence>
<dbReference type="SUPFAM" id="SSF52141">
    <property type="entry name" value="Uracil-DNA glycosylase-like"/>
    <property type="match status" value="1"/>
</dbReference>
<sequence length="381" mass="42568">MQEEEEEEEGAPFLSQAAGCALRFIQRDAPYSAEPQEKSQKSNQPSAEDAHEFLTAVLGQMRDLAAPLRQVASILGRSYRCPVERNLVFRMQNCRKCKRCGSASVREEEFLNPSLDLIPGGSVQQMLQEYEKETDLEFNCECGGTTSAQCSTFTTLPNFLVLQIKRFHFSESYELVKCYDPVDLTRELIVTSSQVPFGEVRSVVDWLKITGEVGHPPNEHPKRQIRGLACTQSEVSGARFWVFFKKLCGEPEKFFKHCFVHNLCPLIFMNASGKNLTPPELPVGEREKLLALCDITLCKVVEALGVSMVIGVGKVAEQRARRALTAAGVSVRVESIMHPSPRNPKANKGWEGEARTRLTELGVISLLSMSNNVMKAHKENE</sequence>
<comment type="similarity">
    <text evidence="2">Belongs to the uracil-DNA glycosylase (UDG) superfamily. SMUG1 family.</text>
</comment>
<keyword evidence="6" id="KW-0234">DNA repair</keyword>
<dbReference type="PANTHER" id="PTHR13235">
    <property type="entry name" value="SINGLE-STRAND SELECTIVE MONOFUNCTIONAL URACIL DNA GLYCOSYLASE"/>
    <property type="match status" value="1"/>
</dbReference>
<evidence type="ECO:0000256" key="6">
    <source>
        <dbReference type="ARBA" id="ARBA00023204"/>
    </source>
</evidence>
<gene>
    <name evidence="9" type="ORF">XNOV1_A011703</name>
</gene>
<dbReference type="SUPFAM" id="SSF54001">
    <property type="entry name" value="Cysteine proteinases"/>
    <property type="match status" value="1"/>
</dbReference>
<evidence type="ECO:0000256" key="7">
    <source>
        <dbReference type="ARBA" id="ARBA00023242"/>
    </source>
</evidence>
<dbReference type="Gene3D" id="3.90.70.10">
    <property type="entry name" value="Cysteine proteinases"/>
    <property type="match status" value="1"/>
</dbReference>
<accession>A0AAV1GAT3</accession>
<comment type="subcellular location">
    <subcellularLocation>
        <location evidence="1">Nucleus</location>
    </subcellularLocation>
</comment>
<proteinExistence type="inferred from homology"/>
<dbReference type="InterPro" id="IPR039134">
    <property type="entry name" value="SMUG1"/>
</dbReference>
<dbReference type="GO" id="GO:0006284">
    <property type="term" value="P:base-excision repair"/>
    <property type="evidence" value="ECO:0007669"/>
    <property type="project" value="InterPro"/>
</dbReference>
<dbReference type="GO" id="GO:0000703">
    <property type="term" value="F:oxidized pyrimidine nucleobase lesion DNA N-glycosylase activity"/>
    <property type="evidence" value="ECO:0007669"/>
    <property type="project" value="TreeGrafter"/>
</dbReference>
<keyword evidence="7" id="KW-0539">Nucleus</keyword>
<dbReference type="Gene3D" id="3.40.470.10">
    <property type="entry name" value="Uracil-DNA glycosylase-like domain"/>
    <property type="match status" value="1"/>
</dbReference>
<keyword evidence="3" id="KW-0227">DNA damage</keyword>
<name>A0AAV1GAT3_XYRNO</name>
<dbReference type="CDD" id="cd02257">
    <property type="entry name" value="Peptidase_C19"/>
    <property type="match status" value="1"/>
</dbReference>
<dbReference type="Proteomes" id="UP001178508">
    <property type="component" value="Chromosome 13"/>
</dbReference>
<evidence type="ECO:0000256" key="5">
    <source>
        <dbReference type="ARBA" id="ARBA00023125"/>
    </source>
</evidence>
<dbReference type="AlphaFoldDB" id="A0AAV1GAT3"/>
<reference evidence="9" key="1">
    <citation type="submission" date="2023-08" db="EMBL/GenBank/DDBJ databases">
        <authorList>
            <person name="Alioto T."/>
            <person name="Alioto T."/>
            <person name="Gomez Garrido J."/>
        </authorList>
    </citation>
    <scope>NUCLEOTIDE SEQUENCE</scope>
</reference>
<dbReference type="InterPro" id="IPR036895">
    <property type="entry name" value="Uracil-DNA_glycosylase-like_sf"/>
</dbReference>
<evidence type="ECO:0000313" key="10">
    <source>
        <dbReference type="Proteomes" id="UP001178508"/>
    </source>
</evidence>